<dbReference type="AlphaFoldDB" id="A0A2U1L3D0"/>
<dbReference type="InterPro" id="IPR051134">
    <property type="entry name" value="PPP_phosphatase"/>
</dbReference>
<keyword evidence="2" id="KW-0479">Metal-binding</keyword>
<dbReference type="InterPro" id="IPR029052">
    <property type="entry name" value="Metallo-depent_PP-like"/>
</dbReference>
<evidence type="ECO:0000256" key="1">
    <source>
        <dbReference type="ARBA" id="ARBA00001936"/>
    </source>
</evidence>
<dbReference type="GO" id="GO:0004722">
    <property type="term" value="F:protein serine/threonine phosphatase activity"/>
    <property type="evidence" value="ECO:0007669"/>
    <property type="project" value="UniProtKB-EC"/>
</dbReference>
<dbReference type="InterPro" id="IPR006186">
    <property type="entry name" value="Ser/Thr-sp_prot-phosphatase"/>
</dbReference>
<comment type="catalytic activity">
    <reaction evidence="4">
        <text>O-phospho-L-threonyl-[protein] + H2O = L-threonyl-[protein] + phosphate</text>
        <dbReference type="Rhea" id="RHEA:47004"/>
        <dbReference type="Rhea" id="RHEA-COMP:11060"/>
        <dbReference type="Rhea" id="RHEA-COMP:11605"/>
        <dbReference type="ChEBI" id="CHEBI:15377"/>
        <dbReference type="ChEBI" id="CHEBI:30013"/>
        <dbReference type="ChEBI" id="CHEBI:43474"/>
        <dbReference type="ChEBI" id="CHEBI:61977"/>
        <dbReference type="EC" id="3.1.3.16"/>
    </reaction>
</comment>
<dbReference type="SUPFAM" id="SSF56300">
    <property type="entry name" value="Metallo-dependent phosphatases"/>
    <property type="match status" value="3"/>
</dbReference>
<evidence type="ECO:0000256" key="4">
    <source>
        <dbReference type="RuleBase" id="RU004273"/>
    </source>
</evidence>
<dbReference type="SMART" id="SM00156">
    <property type="entry name" value="PP2Ac"/>
    <property type="match status" value="1"/>
</dbReference>
<dbReference type="EC" id="3.1.3.16" evidence="4"/>
<dbReference type="EMBL" id="PKPP01011804">
    <property type="protein sequence ID" value="PWA43484.1"/>
    <property type="molecule type" value="Genomic_DNA"/>
</dbReference>
<dbReference type="STRING" id="35608.A0A2U1L3D0"/>
<evidence type="ECO:0000313" key="6">
    <source>
        <dbReference type="EMBL" id="PWA43484.1"/>
    </source>
</evidence>
<dbReference type="InterPro" id="IPR004843">
    <property type="entry name" value="Calcineurin-like_PHP"/>
</dbReference>
<reference evidence="6 7" key="1">
    <citation type="journal article" date="2018" name="Mol. Plant">
        <title>The genome of Artemisia annua provides insight into the evolution of Asteraceae family and artemisinin biosynthesis.</title>
        <authorList>
            <person name="Shen Q."/>
            <person name="Zhang L."/>
            <person name="Liao Z."/>
            <person name="Wang S."/>
            <person name="Yan T."/>
            <person name="Shi P."/>
            <person name="Liu M."/>
            <person name="Fu X."/>
            <person name="Pan Q."/>
            <person name="Wang Y."/>
            <person name="Lv Z."/>
            <person name="Lu X."/>
            <person name="Zhang F."/>
            <person name="Jiang W."/>
            <person name="Ma Y."/>
            <person name="Chen M."/>
            <person name="Hao X."/>
            <person name="Li L."/>
            <person name="Tang Y."/>
            <person name="Lv G."/>
            <person name="Zhou Y."/>
            <person name="Sun X."/>
            <person name="Brodelius P.E."/>
            <person name="Rose J.K.C."/>
            <person name="Tang K."/>
        </authorList>
    </citation>
    <scope>NUCLEOTIDE SEQUENCE [LARGE SCALE GENOMIC DNA]</scope>
    <source>
        <strain evidence="7">cv. Huhao1</strain>
        <tissue evidence="6">Leaf</tissue>
    </source>
</reference>
<gene>
    <name evidence="6" type="ORF">CTI12_AA535140</name>
</gene>
<comment type="similarity">
    <text evidence="4">Belongs to the PPP phosphatase family.</text>
</comment>
<dbReference type="PRINTS" id="PR00114">
    <property type="entry name" value="STPHPHTASE"/>
</dbReference>
<dbReference type="Proteomes" id="UP000245207">
    <property type="component" value="Unassembled WGS sequence"/>
</dbReference>
<accession>A0A2U1L3D0</accession>
<dbReference type="PANTHER" id="PTHR45668:SF9">
    <property type="entry name" value="SERINE_THREONINE-PROTEIN PHOSPHATASE 7"/>
    <property type="match status" value="1"/>
</dbReference>
<dbReference type="PANTHER" id="PTHR45668">
    <property type="entry name" value="SERINE/THREONINE-PROTEIN PHOSPHATASE 5-RELATED"/>
    <property type="match status" value="1"/>
</dbReference>
<evidence type="ECO:0000256" key="2">
    <source>
        <dbReference type="ARBA" id="ARBA00022723"/>
    </source>
</evidence>
<keyword evidence="4" id="KW-0378">Hydrolase</keyword>
<evidence type="ECO:0000259" key="5">
    <source>
        <dbReference type="PROSITE" id="PS00125"/>
    </source>
</evidence>
<dbReference type="PROSITE" id="PS00125">
    <property type="entry name" value="SER_THR_PHOSPHATASE"/>
    <property type="match status" value="1"/>
</dbReference>
<comment type="caution">
    <text evidence="6">The sequence shown here is derived from an EMBL/GenBank/DDBJ whole genome shotgun (WGS) entry which is preliminary data.</text>
</comment>
<dbReference type="OrthoDB" id="445564at2759"/>
<feature type="domain" description="Serine/threonine specific protein phosphatases" evidence="5">
    <location>
        <begin position="215"/>
        <end position="220"/>
    </location>
</feature>
<keyword evidence="7" id="KW-1185">Reference proteome</keyword>
<evidence type="ECO:0000313" key="7">
    <source>
        <dbReference type="Proteomes" id="UP000245207"/>
    </source>
</evidence>
<comment type="cofactor">
    <cofactor evidence="1">
        <name>Mn(2+)</name>
        <dbReference type="ChEBI" id="CHEBI:29035"/>
    </cofactor>
</comment>
<dbReference type="Pfam" id="PF00149">
    <property type="entry name" value="Metallophos"/>
    <property type="match status" value="2"/>
</dbReference>
<keyword evidence="3" id="KW-0464">Manganese</keyword>
<organism evidence="6 7">
    <name type="scientific">Artemisia annua</name>
    <name type="common">Sweet wormwood</name>
    <dbReference type="NCBI Taxonomy" id="35608"/>
    <lineage>
        <taxon>Eukaryota</taxon>
        <taxon>Viridiplantae</taxon>
        <taxon>Streptophyta</taxon>
        <taxon>Embryophyta</taxon>
        <taxon>Tracheophyta</taxon>
        <taxon>Spermatophyta</taxon>
        <taxon>Magnoliopsida</taxon>
        <taxon>eudicotyledons</taxon>
        <taxon>Gunneridae</taxon>
        <taxon>Pentapetalae</taxon>
        <taxon>asterids</taxon>
        <taxon>campanulids</taxon>
        <taxon>Asterales</taxon>
        <taxon>Asteraceae</taxon>
        <taxon>Asteroideae</taxon>
        <taxon>Anthemideae</taxon>
        <taxon>Artemisiinae</taxon>
        <taxon>Artemisia</taxon>
    </lineage>
</organism>
<dbReference type="FunFam" id="3.60.21.10:FF:000064">
    <property type="entry name" value="Serine/threonine-protein phosphatase"/>
    <property type="match status" value="1"/>
</dbReference>
<evidence type="ECO:0000256" key="3">
    <source>
        <dbReference type="ARBA" id="ARBA00023211"/>
    </source>
</evidence>
<name>A0A2U1L3D0_ARTAN</name>
<dbReference type="Gene3D" id="3.60.21.10">
    <property type="match status" value="3"/>
</dbReference>
<protein>
    <recommendedName>
        <fullName evidence="4">Serine/threonine-protein phosphatase</fullName>
        <ecNumber evidence="4">3.1.3.16</ecNumber>
    </recommendedName>
</protein>
<sequence>MSTLNHSSRHLKPYDLPTILPVKVFDALILTGSKILHKEANCVVVEPEGGDGKESEVVVVGDVHGQLHDVLWLLNEGAGLPNENRWFVFNGDYVDRGAWGLETFLILLAWKPANQRVYSEFYAVKRSKILHKEANCVVVEPEGGDGKESEVVVVGDVHGQLHDVLWLLNEGAGLPNENRWFVFNGDYVDRGAWGLETFLILLAWKVFMPHRVFLLRGNHESKYCTSVYGFEKEVLAKYGDKNEGKHVYRKCLGCFEGLPLASIIAGRVYTAHGGIFRTIPATPSKRAKGKKNRKVILNPESVPLSLGSMEELAKARRSVLDPPWEGQNLIPGDILWSDPSNKPGLSPNKERGIGLLWGPDCTEDFLKKFSLKLIIRSHEGPDAREKRPGLGGMDEGYTIDHVVPSGKLITVFSAPDYPQFQLIIRSHEGPDAREKRPGLGGMDEGFTIDHVVPSGKLITVFSAPDYPQFQAAEERYKNKGAYIVLKSPNFDTPIFHSFEAVTPRPKVNPYYDFEDVIDSDEELDMSLMAEASS</sequence>
<proteinExistence type="inferred from homology"/>
<dbReference type="GO" id="GO:0046872">
    <property type="term" value="F:metal ion binding"/>
    <property type="evidence" value="ECO:0007669"/>
    <property type="project" value="UniProtKB-KW"/>
</dbReference>